<dbReference type="InterPro" id="IPR036855">
    <property type="entry name" value="Znf_CCCH_sf"/>
</dbReference>
<dbReference type="Proteomes" id="UP000095287">
    <property type="component" value="Unplaced"/>
</dbReference>
<feature type="domain" description="C3H1-type" evidence="6">
    <location>
        <begin position="1"/>
        <end position="24"/>
    </location>
</feature>
<evidence type="ECO:0000256" key="5">
    <source>
        <dbReference type="SAM" id="MobiDB-lite"/>
    </source>
</evidence>
<keyword evidence="1 4" id="KW-0479">Metal-binding</keyword>
<dbReference type="WBParaSite" id="L893_g17005.t1">
    <property type="protein sequence ID" value="L893_g17005.t1"/>
    <property type="gene ID" value="L893_g17005"/>
</dbReference>
<dbReference type="PROSITE" id="PS50103">
    <property type="entry name" value="ZF_C3H1"/>
    <property type="match status" value="1"/>
</dbReference>
<proteinExistence type="predicted"/>
<keyword evidence="7" id="KW-1185">Reference proteome</keyword>
<dbReference type="AlphaFoldDB" id="A0A1I7YJN0"/>
<evidence type="ECO:0000256" key="3">
    <source>
        <dbReference type="ARBA" id="ARBA00022833"/>
    </source>
</evidence>
<organism evidence="7 8">
    <name type="scientific">Steinernema glaseri</name>
    <dbReference type="NCBI Taxonomy" id="37863"/>
    <lineage>
        <taxon>Eukaryota</taxon>
        <taxon>Metazoa</taxon>
        <taxon>Ecdysozoa</taxon>
        <taxon>Nematoda</taxon>
        <taxon>Chromadorea</taxon>
        <taxon>Rhabditida</taxon>
        <taxon>Tylenchina</taxon>
        <taxon>Panagrolaimomorpha</taxon>
        <taxon>Strongyloidoidea</taxon>
        <taxon>Steinernematidae</taxon>
        <taxon>Steinernema</taxon>
    </lineage>
</organism>
<accession>A0A1I7YJN0</accession>
<feature type="region of interest" description="Disordered" evidence="5">
    <location>
        <begin position="27"/>
        <end position="48"/>
    </location>
</feature>
<evidence type="ECO:0000313" key="7">
    <source>
        <dbReference type="Proteomes" id="UP000095287"/>
    </source>
</evidence>
<sequence>MCDFWIAGQPCRFAERCWYAHGPQELRHPQDHSGHRRHNMRGNNFNRGSGEVIVDPALAAWNSAGGYQGSQIWEPPASTPSSPNLKLSPTEERFDSTFPATTKEAIPHFPFGELCKLGSIGCERRSRGSSGSIDSIESRPDRQKMRTEVECFRTMVKEAEELMRNPEQVSDMEEFWSAFTTTTSKDHQSAAPVFPKVNLPPGTENVFDDTEIWNSFALQSFLF</sequence>
<dbReference type="SUPFAM" id="SSF90229">
    <property type="entry name" value="CCCH zinc finger"/>
    <property type="match status" value="1"/>
</dbReference>
<evidence type="ECO:0000256" key="4">
    <source>
        <dbReference type="PROSITE-ProRule" id="PRU00723"/>
    </source>
</evidence>
<keyword evidence="3 4" id="KW-0862">Zinc</keyword>
<keyword evidence="2 4" id="KW-0863">Zinc-finger</keyword>
<dbReference type="InterPro" id="IPR000571">
    <property type="entry name" value="Znf_CCCH"/>
</dbReference>
<evidence type="ECO:0000259" key="6">
    <source>
        <dbReference type="PROSITE" id="PS50103"/>
    </source>
</evidence>
<protein>
    <submittedName>
        <fullName evidence="8">C3H1-type domain-containing protein</fullName>
    </submittedName>
</protein>
<evidence type="ECO:0000256" key="1">
    <source>
        <dbReference type="ARBA" id="ARBA00022723"/>
    </source>
</evidence>
<feature type="zinc finger region" description="C3H1-type" evidence="4">
    <location>
        <begin position="1"/>
        <end position="24"/>
    </location>
</feature>
<name>A0A1I7YJN0_9BILA</name>
<dbReference type="GO" id="GO:0008270">
    <property type="term" value="F:zinc ion binding"/>
    <property type="evidence" value="ECO:0007669"/>
    <property type="project" value="UniProtKB-KW"/>
</dbReference>
<reference evidence="8" key="1">
    <citation type="submission" date="2016-11" db="UniProtKB">
        <authorList>
            <consortium name="WormBaseParasite"/>
        </authorList>
    </citation>
    <scope>IDENTIFICATION</scope>
</reference>
<evidence type="ECO:0000256" key="2">
    <source>
        <dbReference type="ARBA" id="ARBA00022771"/>
    </source>
</evidence>
<dbReference type="Gene3D" id="4.10.1000.10">
    <property type="entry name" value="Zinc finger, CCCH-type"/>
    <property type="match status" value="1"/>
</dbReference>
<evidence type="ECO:0000313" key="8">
    <source>
        <dbReference type="WBParaSite" id="L893_g17005.t1"/>
    </source>
</evidence>